<evidence type="ECO:0000256" key="1">
    <source>
        <dbReference type="SAM" id="MobiDB-lite"/>
    </source>
</evidence>
<dbReference type="OrthoDB" id="424012at2759"/>
<dbReference type="AlphaFoldDB" id="A0A812UM03"/>
<dbReference type="GO" id="GO:0005737">
    <property type="term" value="C:cytoplasm"/>
    <property type="evidence" value="ECO:0007669"/>
    <property type="project" value="TreeGrafter"/>
</dbReference>
<proteinExistence type="predicted"/>
<gene>
    <name evidence="3" type="primary">HDAC6</name>
    <name evidence="3" type="ORF">SNAT2548_LOCUS32390</name>
</gene>
<dbReference type="InterPro" id="IPR000286">
    <property type="entry name" value="HDACs"/>
</dbReference>
<dbReference type="InterPro" id="IPR037138">
    <property type="entry name" value="His_deacetylse_dom_sf"/>
</dbReference>
<protein>
    <submittedName>
        <fullName evidence="3">HDAC6 protein</fullName>
    </submittedName>
</protein>
<dbReference type="CDD" id="cd09992">
    <property type="entry name" value="HDAC_classII"/>
    <property type="match status" value="1"/>
</dbReference>
<dbReference type="InterPro" id="IPR023696">
    <property type="entry name" value="Ureohydrolase_dom_sf"/>
</dbReference>
<accession>A0A812UM03</accession>
<evidence type="ECO:0000259" key="2">
    <source>
        <dbReference type="Pfam" id="PF00850"/>
    </source>
</evidence>
<dbReference type="Pfam" id="PF00850">
    <property type="entry name" value="Hist_deacetyl"/>
    <property type="match status" value="1"/>
</dbReference>
<organism evidence="3 4">
    <name type="scientific">Symbiodinium natans</name>
    <dbReference type="NCBI Taxonomy" id="878477"/>
    <lineage>
        <taxon>Eukaryota</taxon>
        <taxon>Sar</taxon>
        <taxon>Alveolata</taxon>
        <taxon>Dinophyceae</taxon>
        <taxon>Suessiales</taxon>
        <taxon>Symbiodiniaceae</taxon>
        <taxon>Symbiodinium</taxon>
    </lineage>
</organism>
<feature type="region of interest" description="Disordered" evidence="1">
    <location>
        <begin position="1"/>
        <end position="20"/>
    </location>
</feature>
<sequence length="442" mass="47187">MAPSQRSQPVEEQAAMSSPSLAHDRVAIAGHQQEIMQEHCYGGNPTKRQKGKGVHHEEPQRLRACIAGITMGGLWRKLTELTARRATDEELALCHSREHLAGLEAASRTAARLRRPIWLPPGGCLEGLGEDELTGKHATGCDTYLTAGSLEAARHASGAMLSLVDECLTGGSSCGLALCRPPGHHAGRCSSTGFCLLNNVAVAARYAKTRYPHLVKRVLIFDWDVHHGQGTQEIFESDPEVLVLSIHEFEAGFYPNTGAATETGDGAGSGYTVNVAMPPGFGDACLWLACAKVLLPAARRFKPDLILVSAGFDALEGDPMGDAKCTPLVFGQVTSALKMLARDLCQGRLLLGLEGGYASAGLALCVEEVARALLQPLKDDEPFAIKKDLSAKQESLLAIYATRLAHRTLPLRLLEGSKSALVPFGKRKRDVGGSAKEPCAES</sequence>
<feature type="domain" description="Histone deacetylase" evidence="2">
    <location>
        <begin position="55"/>
        <end position="373"/>
    </location>
</feature>
<dbReference type="Proteomes" id="UP000604046">
    <property type="component" value="Unassembled WGS sequence"/>
</dbReference>
<dbReference type="PANTHER" id="PTHR10625:SF11">
    <property type="entry name" value="HISTONE DEACETYLASE 14, CHLOROPLASTIC"/>
    <property type="match status" value="1"/>
</dbReference>
<dbReference type="PANTHER" id="PTHR10625">
    <property type="entry name" value="HISTONE DEACETYLASE HDAC1-RELATED"/>
    <property type="match status" value="1"/>
</dbReference>
<evidence type="ECO:0000313" key="4">
    <source>
        <dbReference type="Proteomes" id="UP000604046"/>
    </source>
</evidence>
<comment type="caution">
    <text evidence="3">The sequence shown here is derived from an EMBL/GenBank/DDBJ whole genome shotgun (WGS) entry which is preliminary data.</text>
</comment>
<keyword evidence="4" id="KW-1185">Reference proteome</keyword>
<name>A0A812UM03_9DINO</name>
<reference evidence="3" key="1">
    <citation type="submission" date="2021-02" db="EMBL/GenBank/DDBJ databases">
        <authorList>
            <person name="Dougan E. K."/>
            <person name="Rhodes N."/>
            <person name="Thang M."/>
            <person name="Chan C."/>
        </authorList>
    </citation>
    <scope>NUCLEOTIDE SEQUENCE</scope>
</reference>
<dbReference type="Gene3D" id="3.40.800.20">
    <property type="entry name" value="Histone deacetylase domain"/>
    <property type="match status" value="1"/>
</dbReference>
<dbReference type="SUPFAM" id="SSF52768">
    <property type="entry name" value="Arginase/deacetylase"/>
    <property type="match status" value="1"/>
</dbReference>
<dbReference type="GO" id="GO:0040029">
    <property type="term" value="P:epigenetic regulation of gene expression"/>
    <property type="evidence" value="ECO:0007669"/>
    <property type="project" value="TreeGrafter"/>
</dbReference>
<dbReference type="InterPro" id="IPR023801">
    <property type="entry name" value="His_deacetylse_dom"/>
</dbReference>
<dbReference type="GO" id="GO:0000118">
    <property type="term" value="C:histone deacetylase complex"/>
    <property type="evidence" value="ECO:0007669"/>
    <property type="project" value="TreeGrafter"/>
</dbReference>
<dbReference type="GO" id="GO:0004407">
    <property type="term" value="F:histone deacetylase activity"/>
    <property type="evidence" value="ECO:0007669"/>
    <property type="project" value="TreeGrafter"/>
</dbReference>
<evidence type="ECO:0000313" key="3">
    <source>
        <dbReference type="EMBL" id="CAE7569554.1"/>
    </source>
</evidence>
<dbReference type="EMBL" id="CAJNDS010002708">
    <property type="protein sequence ID" value="CAE7569554.1"/>
    <property type="molecule type" value="Genomic_DNA"/>
</dbReference>
<dbReference type="PRINTS" id="PR01270">
    <property type="entry name" value="HDASUPER"/>
</dbReference>